<dbReference type="Pfam" id="PF05973">
    <property type="entry name" value="Gp49"/>
    <property type="match status" value="1"/>
</dbReference>
<protein>
    <submittedName>
        <fullName evidence="4">Type II toxin-antitoxin system RelE/ParE family toxin</fullName>
    </submittedName>
</protein>
<dbReference type="Proteomes" id="UP001199363">
    <property type="component" value="Unassembled WGS sequence"/>
</dbReference>
<name>A0A396FDV0_PHOVU</name>
<evidence type="ECO:0000313" key="5">
    <source>
        <dbReference type="Proteomes" id="UP000285379"/>
    </source>
</evidence>
<sequence length="114" mass="13491">MELKTRFKVIMSSEADAFLDTLRQDVKDKIIYNVDKVANGYMDKDLFKKLDDTDIWEFRTLYKGIQYRLLAFWDTDAETLVIATHGFVKKTQKTPRKEINKAEAVRILYFNSKK</sequence>
<dbReference type="EMBL" id="QRYT01000001">
    <property type="protein sequence ID" value="RGV13860.1"/>
    <property type="molecule type" value="Genomic_DNA"/>
</dbReference>
<evidence type="ECO:0000313" key="3">
    <source>
        <dbReference type="EMBL" id="NVB74382.1"/>
    </source>
</evidence>
<dbReference type="RefSeq" id="WP_005938219.1">
    <property type="nucleotide sequence ID" value="NZ_DAWDIY010000019.1"/>
</dbReference>
<evidence type="ECO:0000313" key="4">
    <source>
        <dbReference type="EMBL" id="RGV13860.1"/>
    </source>
</evidence>
<dbReference type="InterPro" id="IPR009241">
    <property type="entry name" value="HigB-like"/>
</dbReference>
<gene>
    <name evidence="4" type="ORF">DWW27_00410</name>
    <name evidence="3" type="ORF">HUV05_12765</name>
    <name evidence="1" type="ORF">LI282_17860</name>
    <name evidence="2" type="ORF">LI282_17870</name>
</gene>
<dbReference type="EMBL" id="JAJCQG010000073">
    <property type="protein sequence ID" value="MCB7282892.1"/>
    <property type="molecule type" value="Genomic_DNA"/>
</dbReference>
<evidence type="ECO:0000313" key="2">
    <source>
        <dbReference type="EMBL" id="MCB7282894.1"/>
    </source>
</evidence>
<dbReference type="Proteomes" id="UP000285379">
    <property type="component" value="Unassembled WGS sequence"/>
</dbReference>
<dbReference type="EMBL" id="JABWDJ010000049">
    <property type="protein sequence ID" value="NVB74382.1"/>
    <property type="molecule type" value="Genomic_DNA"/>
</dbReference>
<reference evidence="3 6" key="3">
    <citation type="submission" date="2020-07" db="EMBL/GenBank/DDBJ databases">
        <title>Bacterial metabolism rescues the inhibition of intestinal drug absorption by food and drug additives.</title>
        <authorList>
            <person name="Zou L."/>
            <person name="Spanogiannopoulos P."/>
            <person name="Chien H.-C."/>
            <person name="Pieper L.M."/>
            <person name="Cai W."/>
            <person name="Khuri N."/>
            <person name="Pottel J."/>
            <person name="Vora B."/>
            <person name="Ni Z."/>
            <person name="Tsakalozou E."/>
            <person name="Zhang W."/>
            <person name="Shoichet B.K."/>
            <person name="Giacomini K.M."/>
            <person name="Turnbaugh P.J."/>
        </authorList>
    </citation>
    <scope>NUCLEOTIDE SEQUENCE [LARGE SCALE GENOMIC DNA]</scope>
    <source>
        <strain evidence="3 6">B33</strain>
    </source>
</reference>
<comment type="caution">
    <text evidence="4">The sequence shown here is derived from an EMBL/GenBank/DDBJ whole genome shotgun (WGS) entry which is preliminary data.</text>
</comment>
<dbReference type="GeneID" id="60062862"/>
<accession>A0A396FDV0</accession>
<dbReference type="Proteomes" id="UP000524321">
    <property type="component" value="Unassembled WGS sequence"/>
</dbReference>
<reference evidence="1" key="4">
    <citation type="submission" date="2021-10" db="EMBL/GenBank/DDBJ databases">
        <title>Collection of gut derived symbiotic bacterial strains cultured from healthy donors.</title>
        <authorList>
            <person name="Lin H."/>
            <person name="Littmann E."/>
            <person name="Kohout C."/>
            <person name="Pamer E.G."/>
        </authorList>
    </citation>
    <scope>NUCLEOTIDE SEQUENCE</scope>
    <source>
        <strain evidence="1">DFI.1.167</strain>
    </source>
</reference>
<dbReference type="AlphaFoldDB" id="A0A396FDV0"/>
<reference evidence="4 5" key="1">
    <citation type="submission" date="2018-08" db="EMBL/GenBank/DDBJ databases">
        <title>A genome reference for cultivated species of the human gut microbiota.</title>
        <authorList>
            <person name="Zou Y."/>
            <person name="Xue W."/>
            <person name="Luo G."/>
        </authorList>
    </citation>
    <scope>NUCLEOTIDE SEQUENCE [LARGE SCALE GENOMIC DNA]</scope>
    <source>
        <strain evidence="4 5">AF14-8</strain>
    </source>
</reference>
<reference evidence="3 6" key="2">
    <citation type="submission" date="2020-04" db="EMBL/GenBank/DDBJ databases">
        <authorList>
            <person name="Pieper L."/>
        </authorList>
    </citation>
    <scope>NUCLEOTIDE SEQUENCE [LARGE SCALE GENOMIC DNA]</scope>
    <source>
        <strain evidence="3 6">B33</strain>
    </source>
</reference>
<evidence type="ECO:0000313" key="6">
    <source>
        <dbReference type="Proteomes" id="UP000524321"/>
    </source>
</evidence>
<dbReference type="EMBL" id="JAJCQG010000073">
    <property type="protein sequence ID" value="MCB7282894.1"/>
    <property type="molecule type" value="Genomic_DNA"/>
</dbReference>
<evidence type="ECO:0000313" key="1">
    <source>
        <dbReference type="EMBL" id="MCB7282892.1"/>
    </source>
</evidence>
<proteinExistence type="predicted"/>
<organism evidence="4 5">
    <name type="scientific">Phocaeicola vulgatus</name>
    <name type="common">Bacteroides vulgatus</name>
    <dbReference type="NCBI Taxonomy" id="821"/>
    <lineage>
        <taxon>Bacteria</taxon>
        <taxon>Pseudomonadati</taxon>
        <taxon>Bacteroidota</taxon>
        <taxon>Bacteroidia</taxon>
        <taxon>Bacteroidales</taxon>
        <taxon>Bacteroidaceae</taxon>
        <taxon>Phocaeicola</taxon>
    </lineage>
</organism>